<dbReference type="InterPro" id="IPR044742">
    <property type="entry name" value="DEAD/DEAH_RhlB"/>
</dbReference>
<dbReference type="PANTHER" id="PTHR47959:SF13">
    <property type="entry name" value="ATP-DEPENDENT RNA HELICASE RHLE"/>
    <property type="match status" value="1"/>
</dbReference>
<dbReference type="SMART" id="SM00490">
    <property type="entry name" value="HELICc"/>
    <property type="match status" value="1"/>
</dbReference>
<dbReference type="GO" id="GO:0016787">
    <property type="term" value="F:hydrolase activity"/>
    <property type="evidence" value="ECO:0007669"/>
    <property type="project" value="UniProtKB-KW"/>
</dbReference>
<dbReference type="GO" id="GO:0005524">
    <property type="term" value="F:ATP binding"/>
    <property type="evidence" value="ECO:0007669"/>
    <property type="project" value="UniProtKB-KW"/>
</dbReference>
<dbReference type="Proteomes" id="UP000006069">
    <property type="component" value="Unassembled WGS sequence"/>
</dbReference>
<dbReference type="GO" id="GO:0003676">
    <property type="term" value="F:nucleic acid binding"/>
    <property type="evidence" value="ECO:0007669"/>
    <property type="project" value="InterPro"/>
</dbReference>
<keyword evidence="1 6" id="KW-0547">Nucleotide-binding</keyword>
<feature type="domain" description="Helicase ATP-binding" evidence="8">
    <location>
        <begin position="14"/>
        <end position="187"/>
    </location>
</feature>
<comment type="similarity">
    <text evidence="5 6">Belongs to the DEAD box helicase family.</text>
</comment>
<feature type="compositionally biased region" description="Basic and acidic residues" evidence="7">
    <location>
        <begin position="377"/>
        <end position="390"/>
    </location>
</feature>
<evidence type="ECO:0000259" key="9">
    <source>
        <dbReference type="PROSITE" id="PS51194"/>
    </source>
</evidence>
<organism evidence="10 11">
    <name type="scientific">Slackia piriformis YIT 12062</name>
    <dbReference type="NCBI Taxonomy" id="742818"/>
    <lineage>
        <taxon>Bacteria</taxon>
        <taxon>Bacillati</taxon>
        <taxon>Actinomycetota</taxon>
        <taxon>Coriobacteriia</taxon>
        <taxon>Eggerthellales</taxon>
        <taxon>Eggerthellaceae</taxon>
        <taxon>Slackia</taxon>
    </lineage>
</organism>
<dbReference type="InterPro" id="IPR011545">
    <property type="entry name" value="DEAD/DEAH_box_helicase_dom"/>
</dbReference>
<evidence type="ECO:0000259" key="8">
    <source>
        <dbReference type="PROSITE" id="PS51192"/>
    </source>
</evidence>
<keyword evidence="4 6" id="KW-0067">ATP-binding</keyword>
<dbReference type="AlphaFoldDB" id="K0YXR7"/>
<feature type="domain" description="Helicase C-terminal" evidence="9">
    <location>
        <begin position="198"/>
        <end position="358"/>
    </location>
</feature>
<feature type="compositionally biased region" description="Basic residues" evidence="7">
    <location>
        <begin position="561"/>
        <end position="570"/>
    </location>
</feature>
<dbReference type="GO" id="GO:0003724">
    <property type="term" value="F:RNA helicase activity"/>
    <property type="evidence" value="ECO:0007669"/>
    <property type="project" value="TreeGrafter"/>
</dbReference>
<comment type="caution">
    <text evidence="10">The sequence shown here is derived from an EMBL/GenBank/DDBJ whole genome shotgun (WGS) entry which is preliminary data.</text>
</comment>
<dbReference type="PROSITE" id="PS00039">
    <property type="entry name" value="DEAD_ATP_HELICASE"/>
    <property type="match status" value="1"/>
</dbReference>
<dbReference type="InterPro" id="IPR001650">
    <property type="entry name" value="Helicase_C-like"/>
</dbReference>
<dbReference type="InterPro" id="IPR014001">
    <property type="entry name" value="Helicase_ATP-bd"/>
</dbReference>
<evidence type="ECO:0000313" key="10">
    <source>
        <dbReference type="EMBL" id="EJZ84429.1"/>
    </source>
</evidence>
<feature type="compositionally biased region" description="Basic and acidic residues" evidence="7">
    <location>
        <begin position="499"/>
        <end position="553"/>
    </location>
</feature>
<dbReference type="Pfam" id="PF00271">
    <property type="entry name" value="Helicase_C"/>
    <property type="match status" value="1"/>
</dbReference>
<dbReference type="SUPFAM" id="SSF52540">
    <property type="entry name" value="P-loop containing nucleoside triphosphate hydrolases"/>
    <property type="match status" value="1"/>
</dbReference>
<evidence type="ECO:0000256" key="2">
    <source>
        <dbReference type="ARBA" id="ARBA00022801"/>
    </source>
</evidence>
<dbReference type="GO" id="GO:0005829">
    <property type="term" value="C:cytosol"/>
    <property type="evidence" value="ECO:0007669"/>
    <property type="project" value="TreeGrafter"/>
</dbReference>
<protein>
    <recommendedName>
        <fullName evidence="12">DEAD/DEAH box helicase</fullName>
    </recommendedName>
</protein>
<feature type="compositionally biased region" description="Basic and acidic residues" evidence="7">
    <location>
        <begin position="431"/>
        <end position="442"/>
    </location>
</feature>
<feature type="compositionally biased region" description="Gly residues" evidence="7">
    <location>
        <begin position="639"/>
        <end position="653"/>
    </location>
</feature>
<feature type="compositionally biased region" description="Basic and acidic residues" evidence="7">
    <location>
        <begin position="409"/>
        <end position="424"/>
    </location>
</feature>
<proteinExistence type="inferred from homology"/>
<keyword evidence="2 6" id="KW-0378">Hydrolase</keyword>
<evidence type="ECO:0008006" key="12">
    <source>
        <dbReference type="Google" id="ProtNLM"/>
    </source>
</evidence>
<dbReference type="EMBL" id="ADMD01000001">
    <property type="protein sequence ID" value="EJZ84429.1"/>
    <property type="molecule type" value="Genomic_DNA"/>
</dbReference>
<evidence type="ECO:0000256" key="6">
    <source>
        <dbReference type="RuleBase" id="RU000492"/>
    </source>
</evidence>
<dbReference type="PANTHER" id="PTHR47959">
    <property type="entry name" value="ATP-DEPENDENT RNA HELICASE RHLE-RELATED"/>
    <property type="match status" value="1"/>
</dbReference>
<dbReference type="RefSeq" id="WP_009138271.1">
    <property type="nucleotide sequence ID" value="NZ_JH815198.1"/>
</dbReference>
<dbReference type="SMART" id="SM00487">
    <property type="entry name" value="DEXDc"/>
    <property type="match status" value="1"/>
</dbReference>
<name>K0YXR7_9ACTN</name>
<dbReference type="CDD" id="cd00268">
    <property type="entry name" value="DEADc"/>
    <property type="match status" value="1"/>
</dbReference>
<dbReference type="InterPro" id="IPR000629">
    <property type="entry name" value="RNA-helicase_DEAD-box_CS"/>
</dbReference>
<reference evidence="10 11" key="1">
    <citation type="submission" date="2012-08" db="EMBL/GenBank/DDBJ databases">
        <title>The Genome Sequence of Slackia piriformis YIT 12062.</title>
        <authorList>
            <consortium name="The Broad Institute Genome Sequencing Platform"/>
            <person name="Earl A."/>
            <person name="Ward D."/>
            <person name="Feldgarden M."/>
            <person name="Gevers D."/>
            <person name="Morotomi M."/>
            <person name="Walker B."/>
            <person name="Young S.K."/>
            <person name="Zeng Q."/>
            <person name="Gargeya S."/>
            <person name="Fitzgerald M."/>
            <person name="Haas B."/>
            <person name="Abouelleil A."/>
            <person name="Alvarado L."/>
            <person name="Arachchi H.M."/>
            <person name="Berlin A.M."/>
            <person name="Chapman S.B."/>
            <person name="Goldberg J."/>
            <person name="Griggs A."/>
            <person name="Gujja S."/>
            <person name="Hansen M."/>
            <person name="Howarth C."/>
            <person name="Imamovic A."/>
            <person name="Larimer J."/>
            <person name="McCowen C."/>
            <person name="Montmayeur A."/>
            <person name="Murphy C."/>
            <person name="Neiman D."/>
            <person name="Pearson M."/>
            <person name="Priest M."/>
            <person name="Roberts A."/>
            <person name="Saif S."/>
            <person name="Shea T."/>
            <person name="Sisk P."/>
            <person name="Sykes S."/>
            <person name="Wortman J."/>
            <person name="Nusbaum C."/>
            <person name="Birren B."/>
        </authorList>
    </citation>
    <scope>NUCLEOTIDE SEQUENCE [LARGE SCALE GENOMIC DNA]</scope>
    <source>
        <strain evidence="10 11">YIT 12062</strain>
    </source>
</reference>
<keyword evidence="3 6" id="KW-0347">Helicase</keyword>
<evidence type="ECO:0000256" key="7">
    <source>
        <dbReference type="SAM" id="MobiDB-lite"/>
    </source>
</evidence>
<gene>
    <name evidence="10" type="ORF">HMPREF9451_00030</name>
</gene>
<feature type="compositionally biased region" description="Gly residues" evidence="7">
    <location>
        <begin position="601"/>
        <end position="613"/>
    </location>
</feature>
<dbReference type="PROSITE" id="PS51194">
    <property type="entry name" value="HELICASE_CTER"/>
    <property type="match status" value="1"/>
</dbReference>
<keyword evidence="11" id="KW-1185">Reference proteome</keyword>
<dbReference type="eggNOG" id="COG0513">
    <property type="taxonomic scope" value="Bacteria"/>
</dbReference>
<dbReference type="FunCoup" id="K0YXR7">
    <property type="interactions" value="190"/>
</dbReference>
<dbReference type="InterPro" id="IPR050079">
    <property type="entry name" value="DEAD_box_RNA_helicase"/>
</dbReference>
<evidence type="ECO:0000256" key="3">
    <source>
        <dbReference type="ARBA" id="ARBA00022806"/>
    </source>
</evidence>
<dbReference type="Pfam" id="PF00270">
    <property type="entry name" value="DEAD"/>
    <property type="match status" value="1"/>
</dbReference>
<dbReference type="HOGENOM" id="CLU_003041_28_3_11"/>
<dbReference type="InterPro" id="IPR027417">
    <property type="entry name" value="P-loop_NTPase"/>
</dbReference>
<accession>K0YXR7</accession>
<evidence type="ECO:0000313" key="11">
    <source>
        <dbReference type="Proteomes" id="UP000006069"/>
    </source>
</evidence>
<evidence type="ECO:0000256" key="1">
    <source>
        <dbReference type="ARBA" id="ARBA00022741"/>
    </source>
</evidence>
<dbReference type="Gene3D" id="3.40.50.300">
    <property type="entry name" value="P-loop containing nucleotide triphosphate hydrolases"/>
    <property type="match status" value="2"/>
</dbReference>
<feature type="region of interest" description="Disordered" evidence="7">
    <location>
        <begin position="377"/>
        <end position="653"/>
    </location>
</feature>
<dbReference type="PATRIC" id="fig|742818.3.peg.29"/>
<evidence type="ECO:0000256" key="4">
    <source>
        <dbReference type="ARBA" id="ARBA00022840"/>
    </source>
</evidence>
<dbReference type="PROSITE" id="PS51192">
    <property type="entry name" value="HELICASE_ATP_BIND_1"/>
    <property type="match status" value="1"/>
</dbReference>
<dbReference type="InParanoid" id="K0YXR7"/>
<dbReference type="CDD" id="cd18787">
    <property type="entry name" value="SF2_C_DEAD"/>
    <property type="match status" value="1"/>
</dbReference>
<sequence length="653" mass="71900">MGYSNPTPIQEQAIPLVLEGRDVIAAAKTGTGKTAAFSLPCMDKLPHRERGQRGPFMLVITPTRELASQISDTCMPIGKHTRHFIGTFVGGVSYDPQIRKLERGLDVAIATPGRLIDLMERGAIDLNSVEILVLDEADRMLDMGFWPQVERIVNATPETRQTLLFSATIDRSQDRTMFSILNDPAIVEIAQRGETADKVDQYVIQTTRRLKPELLNSFIKEKGGTRVIVFTKTKGCADNCTRRLRRVGIPTDAIHADRSQAQRSRALDSFRKGTTNVIVATDVLARGIDVPEVDYVVNYDLPLMPEDYVHRIGRTGRAGAGGFAVSFVTPDTKNLLKSIQKFIGQTIDVMEYKISEDAFEPLDNADPRVVAQGKAELEERAARKERERGRKGASMGEGKKGGKKKTRQRDKDRSAEFKRRKEAEAAGEEYIAPKRDHAEKGPHKPTLAERQAAAEEAFNAMFDMPNIPGEGSKKSKTKGKGGNGYSYAAFEKGKKHKGGHDGYERDYNEEPRNRKGKRSFDRDGDFGNRNDRFFDEGRNDRKPRGKKYSDKQYSDGCGSKPGKKFNKSGKRGASFDGRGSSDGYQRSGKGRGSSDGFQRSGKGGYGKQGGSFSKGGKSSFDKGRKGNGGGRGKSEFRPGRGGRSGYAGKGGKR</sequence>
<evidence type="ECO:0000256" key="5">
    <source>
        <dbReference type="ARBA" id="ARBA00038437"/>
    </source>
</evidence>